<gene>
    <name evidence="1" type="ORF">YQE_09942</name>
</gene>
<dbReference type="HOGENOM" id="CLU_2322749_0_0_1"/>
<reference evidence="1" key="1">
    <citation type="journal article" date="2013" name="Genome Biol.">
        <title>Draft genome of the mountain pine beetle, Dendroctonus ponderosae Hopkins, a major forest pest.</title>
        <authorList>
            <person name="Keeling C.I."/>
            <person name="Yuen M.M."/>
            <person name="Liao N.Y."/>
            <person name="Docking T.R."/>
            <person name="Chan S.K."/>
            <person name="Taylor G.A."/>
            <person name="Palmquist D.L."/>
            <person name="Jackman S.D."/>
            <person name="Nguyen A."/>
            <person name="Li M."/>
            <person name="Henderson H."/>
            <person name="Janes J.K."/>
            <person name="Zhao Y."/>
            <person name="Pandoh P."/>
            <person name="Moore R."/>
            <person name="Sperling F.A."/>
            <person name="Huber D.P."/>
            <person name="Birol I."/>
            <person name="Jones S.J."/>
            <person name="Bohlmann J."/>
        </authorList>
    </citation>
    <scope>NUCLEOTIDE SEQUENCE</scope>
</reference>
<feature type="non-terminal residue" evidence="1">
    <location>
        <position position="1"/>
    </location>
</feature>
<sequence length="99" mass="11418">MWWSNILLEPYWALVRPYEEEVKLIVPLAVPKSINESHENTPLIATIGRGYRSLLSRYTDVPFPVGTPLASPMPTSYTTYLNKPNMFILLWKAEHWSAV</sequence>
<accession>N6TVX3</accession>
<dbReference type="AlphaFoldDB" id="N6TVX3"/>
<protein>
    <submittedName>
        <fullName evidence="1">Uncharacterized protein</fullName>
    </submittedName>
</protein>
<proteinExistence type="predicted"/>
<organism evidence="1">
    <name type="scientific">Dendroctonus ponderosae</name>
    <name type="common">Mountain pine beetle</name>
    <dbReference type="NCBI Taxonomy" id="77166"/>
    <lineage>
        <taxon>Eukaryota</taxon>
        <taxon>Metazoa</taxon>
        <taxon>Ecdysozoa</taxon>
        <taxon>Arthropoda</taxon>
        <taxon>Hexapoda</taxon>
        <taxon>Insecta</taxon>
        <taxon>Pterygota</taxon>
        <taxon>Neoptera</taxon>
        <taxon>Endopterygota</taxon>
        <taxon>Coleoptera</taxon>
        <taxon>Polyphaga</taxon>
        <taxon>Cucujiformia</taxon>
        <taxon>Curculionidae</taxon>
        <taxon>Scolytinae</taxon>
        <taxon>Dendroctonus</taxon>
    </lineage>
</organism>
<dbReference type="OrthoDB" id="10252328at2759"/>
<evidence type="ECO:0000313" key="1">
    <source>
        <dbReference type="EMBL" id="ENN73445.1"/>
    </source>
</evidence>
<name>N6TVX3_DENPD</name>
<dbReference type="EMBL" id="KB741164">
    <property type="protein sequence ID" value="ENN73445.1"/>
    <property type="molecule type" value="Genomic_DNA"/>
</dbReference>